<dbReference type="EMBL" id="VSSQ01121516">
    <property type="protein sequence ID" value="MPN53898.1"/>
    <property type="molecule type" value="Genomic_DNA"/>
</dbReference>
<sequence>MADVLCAIGERRDLDRAQFAEAAVVKAHNRDILRHADAEGEQQRNQTKGDFVVIAHDGGAFRNLSREFFGEELLAGFGRIPEDRTIGNDPPRVAQGCDIAGIPLVPLNIVALEDARDRRVPFCKQMLSQRVSAAIVICIDTD</sequence>
<evidence type="ECO:0000313" key="1">
    <source>
        <dbReference type="EMBL" id="MPN53898.1"/>
    </source>
</evidence>
<reference evidence="1" key="1">
    <citation type="submission" date="2019-08" db="EMBL/GenBank/DDBJ databases">
        <authorList>
            <person name="Kucharzyk K."/>
            <person name="Murdoch R.W."/>
            <person name="Higgins S."/>
            <person name="Loffler F."/>
        </authorList>
    </citation>
    <scope>NUCLEOTIDE SEQUENCE</scope>
</reference>
<dbReference type="AlphaFoldDB" id="A0A645IRB2"/>
<name>A0A645IRB2_9ZZZZ</name>
<gene>
    <name evidence="1" type="ORF">SDC9_201566</name>
</gene>
<accession>A0A645IRB2</accession>
<organism evidence="1">
    <name type="scientific">bioreactor metagenome</name>
    <dbReference type="NCBI Taxonomy" id="1076179"/>
    <lineage>
        <taxon>unclassified sequences</taxon>
        <taxon>metagenomes</taxon>
        <taxon>ecological metagenomes</taxon>
    </lineage>
</organism>
<protein>
    <submittedName>
        <fullName evidence="1">Uncharacterized protein</fullName>
    </submittedName>
</protein>
<comment type="caution">
    <text evidence="1">The sequence shown here is derived from an EMBL/GenBank/DDBJ whole genome shotgun (WGS) entry which is preliminary data.</text>
</comment>
<proteinExistence type="predicted"/>